<dbReference type="EMBL" id="KQ947425">
    <property type="protein sequence ID" value="KUJ12056.1"/>
    <property type="molecule type" value="Genomic_DNA"/>
</dbReference>
<evidence type="ECO:0000313" key="2">
    <source>
        <dbReference type="EMBL" id="KUJ12056.1"/>
    </source>
</evidence>
<accession>A0A194WVQ9</accession>
<feature type="region of interest" description="Disordered" evidence="1">
    <location>
        <begin position="158"/>
        <end position="178"/>
    </location>
</feature>
<gene>
    <name evidence="2" type="ORF">LY89DRAFT_722433</name>
</gene>
<protein>
    <submittedName>
        <fullName evidence="2">Uncharacterized protein</fullName>
    </submittedName>
</protein>
<keyword evidence="3" id="KW-1185">Reference proteome</keyword>
<dbReference type="InParanoid" id="A0A194WVQ9"/>
<dbReference type="GeneID" id="28828457"/>
<proteinExistence type="predicted"/>
<organism evidence="2 3">
    <name type="scientific">Mollisia scopiformis</name>
    <name type="common">Conifer needle endophyte fungus</name>
    <name type="synonym">Phialocephala scopiformis</name>
    <dbReference type="NCBI Taxonomy" id="149040"/>
    <lineage>
        <taxon>Eukaryota</taxon>
        <taxon>Fungi</taxon>
        <taxon>Dikarya</taxon>
        <taxon>Ascomycota</taxon>
        <taxon>Pezizomycotina</taxon>
        <taxon>Leotiomycetes</taxon>
        <taxon>Helotiales</taxon>
        <taxon>Mollisiaceae</taxon>
        <taxon>Mollisia</taxon>
    </lineage>
</organism>
<dbReference type="KEGG" id="psco:LY89DRAFT_722433"/>
<name>A0A194WVQ9_MOLSC</name>
<reference evidence="2 3" key="1">
    <citation type="submission" date="2015-10" db="EMBL/GenBank/DDBJ databases">
        <title>Full genome of DAOMC 229536 Phialocephala scopiformis, a fungal endophyte of spruce producing the potent anti-insectan compound rugulosin.</title>
        <authorList>
            <consortium name="DOE Joint Genome Institute"/>
            <person name="Walker A.K."/>
            <person name="Frasz S.L."/>
            <person name="Seifert K.A."/>
            <person name="Miller J.D."/>
            <person name="Mondo S.J."/>
            <person name="Labutti K."/>
            <person name="Lipzen A."/>
            <person name="Dockter R."/>
            <person name="Kennedy M."/>
            <person name="Grigoriev I.V."/>
            <person name="Spatafora J.W."/>
        </authorList>
    </citation>
    <scope>NUCLEOTIDE SEQUENCE [LARGE SCALE GENOMIC DNA]</scope>
    <source>
        <strain evidence="2 3">CBS 120377</strain>
    </source>
</reference>
<dbReference type="AlphaFoldDB" id="A0A194WVQ9"/>
<dbReference type="Proteomes" id="UP000070700">
    <property type="component" value="Unassembled WGS sequence"/>
</dbReference>
<dbReference type="RefSeq" id="XP_018066411.1">
    <property type="nucleotide sequence ID" value="XM_018218731.1"/>
</dbReference>
<evidence type="ECO:0000313" key="3">
    <source>
        <dbReference type="Proteomes" id="UP000070700"/>
    </source>
</evidence>
<sequence length="178" mass="21369">MNSQRPQLQTPRKRTPSCDVQQEVLCTTVWCIEWWKGGWLERGEALCRKRNWEVCGVGLGDGNRDKRKEIRKRERRKRGGIMEGNEGLEGWVLKKRKKERLEEEKEAGLTWSRLDIWIPSRGEWRLVCWFCVEWICESEMIERQEVDFEIRVKYDENDTLDDGKDKDEDEEEEGKKTF</sequence>
<evidence type="ECO:0000256" key="1">
    <source>
        <dbReference type="SAM" id="MobiDB-lite"/>
    </source>
</evidence>